<dbReference type="EMBL" id="GBRH01188492">
    <property type="protein sequence ID" value="JAE09404.1"/>
    <property type="molecule type" value="Transcribed_RNA"/>
</dbReference>
<protein>
    <submittedName>
        <fullName evidence="1">Uncharacterized protein</fullName>
    </submittedName>
</protein>
<accession>A0A0A9FDU9</accession>
<reference evidence="1" key="2">
    <citation type="journal article" date="2015" name="Data Brief">
        <title>Shoot transcriptome of the giant reed, Arundo donax.</title>
        <authorList>
            <person name="Barrero R.A."/>
            <person name="Guerrero F.D."/>
            <person name="Moolhuijzen P."/>
            <person name="Goolsby J.A."/>
            <person name="Tidwell J."/>
            <person name="Bellgard S.E."/>
            <person name="Bellgard M.I."/>
        </authorList>
    </citation>
    <scope>NUCLEOTIDE SEQUENCE</scope>
    <source>
        <tissue evidence="1">Shoot tissue taken approximately 20 cm above the soil surface</tissue>
    </source>
</reference>
<name>A0A0A9FDU9_ARUDO</name>
<proteinExistence type="predicted"/>
<organism evidence="1">
    <name type="scientific">Arundo donax</name>
    <name type="common">Giant reed</name>
    <name type="synonym">Donax arundinaceus</name>
    <dbReference type="NCBI Taxonomy" id="35708"/>
    <lineage>
        <taxon>Eukaryota</taxon>
        <taxon>Viridiplantae</taxon>
        <taxon>Streptophyta</taxon>
        <taxon>Embryophyta</taxon>
        <taxon>Tracheophyta</taxon>
        <taxon>Spermatophyta</taxon>
        <taxon>Magnoliopsida</taxon>
        <taxon>Liliopsida</taxon>
        <taxon>Poales</taxon>
        <taxon>Poaceae</taxon>
        <taxon>PACMAD clade</taxon>
        <taxon>Arundinoideae</taxon>
        <taxon>Arundineae</taxon>
        <taxon>Arundo</taxon>
    </lineage>
</organism>
<sequence length="10" mass="1143">MARRLLPLSS</sequence>
<evidence type="ECO:0000313" key="1">
    <source>
        <dbReference type="EMBL" id="JAE09404.1"/>
    </source>
</evidence>
<reference evidence="1" key="1">
    <citation type="submission" date="2014-09" db="EMBL/GenBank/DDBJ databases">
        <authorList>
            <person name="Magalhaes I.L.F."/>
            <person name="Oliveira U."/>
            <person name="Santos F.R."/>
            <person name="Vidigal T.H.D.A."/>
            <person name="Brescovit A.D."/>
            <person name="Santos A.J."/>
        </authorList>
    </citation>
    <scope>NUCLEOTIDE SEQUENCE</scope>
    <source>
        <tissue evidence="1">Shoot tissue taken approximately 20 cm above the soil surface</tissue>
    </source>
</reference>